<organism evidence="2 3">
    <name type="scientific">Massilia genomosp. 1</name>
    <dbReference type="NCBI Taxonomy" id="2609280"/>
    <lineage>
        <taxon>Bacteria</taxon>
        <taxon>Pseudomonadati</taxon>
        <taxon>Pseudomonadota</taxon>
        <taxon>Betaproteobacteria</taxon>
        <taxon>Burkholderiales</taxon>
        <taxon>Oxalobacteraceae</taxon>
        <taxon>Telluria group</taxon>
        <taxon>Massilia</taxon>
    </lineage>
</organism>
<keyword evidence="3" id="KW-1185">Reference proteome</keyword>
<evidence type="ECO:0000256" key="1">
    <source>
        <dbReference type="SAM" id="MobiDB-lite"/>
    </source>
</evidence>
<dbReference type="EMBL" id="WHJF01000334">
    <property type="protein sequence ID" value="NHZ67172.1"/>
    <property type="molecule type" value="Genomic_DNA"/>
</dbReference>
<sequence>MSIPDILLPDAPVGNGARPAGSSGIGFDGYTPPASVTPNAQGTMRLGNSSVDVHLLDEGGLTQGKNIYGTHDMAAFKDALAKNGGTEVSSTKVPGTDGIYEVKYNLPGKAETTKTVFDPKAYTPSDMASMARSASQSAINQATVTGVTGPVTVRVGGLEWKVIG</sequence>
<name>A0ABX0MWM7_9BURK</name>
<evidence type="ECO:0000313" key="2">
    <source>
        <dbReference type="EMBL" id="NHZ67172.1"/>
    </source>
</evidence>
<dbReference type="Proteomes" id="UP000610594">
    <property type="component" value="Unassembled WGS sequence"/>
</dbReference>
<comment type="caution">
    <text evidence="2">The sequence shown here is derived from an EMBL/GenBank/DDBJ whole genome shotgun (WGS) entry which is preliminary data.</text>
</comment>
<accession>A0ABX0MWM7</accession>
<dbReference type="RefSeq" id="WP_167241435.1">
    <property type="nucleotide sequence ID" value="NZ_WHJF01000334.1"/>
</dbReference>
<protein>
    <submittedName>
        <fullName evidence="2">Uncharacterized protein</fullName>
    </submittedName>
</protein>
<evidence type="ECO:0000313" key="3">
    <source>
        <dbReference type="Proteomes" id="UP000610594"/>
    </source>
</evidence>
<dbReference type="CDD" id="cd20686">
    <property type="entry name" value="CdiA-CT_Ec-like"/>
    <property type="match status" value="1"/>
</dbReference>
<reference evidence="2 3" key="1">
    <citation type="submission" date="2019-10" db="EMBL/GenBank/DDBJ databases">
        <title>Taxonomy of Antarctic Massilia spp.: description of Massilia rubra sp. nov., Massilia aquatica sp. nov., Massilia mucilaginosa sp. nov., Massilia frigida sp. nov. isolated from streams, lakes and regoliths.</title>
        <authorList>
            <person name="Holochova P."/>
            <person name="Sedlacek I."/>
            <person name="Kralova S."/>
            <person name="Maslanova I."/>
            <person name="Busse H.-J."/>
            <person name="Stankova E."/>
            <person name="Vrbovska V."/>
            <person name="Kovarovic V."/>
            <person name="Bartak M."/>
            <person name="Svec P."/>
            <person name="Pantucek R."/>
        </authorList>
    </citation>
    <scope>NUCLEOTIDE SEQUENCE [LARGE SCALE GENOMIC DNA]</scope>
    <source>
        <strain evidence="2 3">CCM 8694</strain>
    </source>
</reference>
<gene>
    <name evidence="2" type="ORF">F1735_33805</name>
</gene>
<proteinExistence type="predicted"/>
<feature type="region of interest" description="Disordered" evidence="1">
    <location>
        <begin position="1"/>
        <end position="31"/>
    </location>
</feature>